<organism evidence="2 3">
    <name type="scientific">Mytilus coruscus</name>
    <name type="common">Sea mussel</name>
    <dbReference type="NCBI Taxonomy" id="42192"/>
    <lineage>
        <taxon>Eukaryota</taxon>
        <taxon>Metazoa</taxon>
        <taxon>Spiralia</taxon>
        <taxon>Lophotrochozoa</taxon>
        <taxon>Mollusca</taxon>
        <taxon>Bivalvia</taxon>
        <taxon>Autobranchia</taxon>
        <taxon>Pteriomorphia</taxon>
        <taxon>Mytilida</taxon>
        <taxon>Mytiloidea</taxon>
        <taxon>Mytilidae</taxon>
        <taxon>Mytilinae</taxon>
        <taxon>Mytilus</taxon>
    </lineage>
</organism>
<gene>
    <name evidence="2" type="ORF">MCOR_22307</name>
</gene>
<reference evidence="2 3" key="1">
    <citation type="submission" date="2020-06" db="EMBL/GenBank/DDBJ databases">
        <authorList>
            <person name="Li R."/>
            <person name="Bekaert M."/>
        </authorList>
    </citation>
    <scope>NUCLEOTIDE SEQUENCE [LARGE SCALE GENOMIC DNA]</scope>
    <source>
        <strain evidence="3">wild</strain>
    </source>
</reference>
<dbReference type="PANTHER" id="PTHR47331">
    <property type="entry name" value="PHD-TYPE DOMAIN-CONTAINING PROTEIN"/>
    <property type="match status" value="1"/>
</dbReference>
<evidence type="ECO:0000313" key="3">
    <source>
        <dbReference type="Proteomes" id="UP000507470"/>
    </source>
</evidence>
<dbReference type="Proteomes" id="UP000507470">
    <property type="component" value="Unassembled WGS sequence"/>
</dbReference>
<dbReference type="EMBL" id="CACVKT020003943">
    <property type="protein sequence ID" value="CAC5386916.1"/>
    <property type="molecule type" value="Genomic_DNA"/>
</dbReference>
<evidence type="ECO:0000256" key="1">
    <source>
        <dbReference type="SAM" id="Phobius"/>
    </source>
</evidence>
<feature type="transmembrane region" description="Helical" evidence="1">
    <location>
        <begin position="156"/>
        <end position="174"/>
    </location>
</feature>
<name>A0A6J8BTN5_MYTCO</name>
<keyword evidence="1" id="KW-1133">Transmembrane helix</keyword>
<dbReference type="AlphaFoldDB" id="A0A6J8BTN5"/>
<accession>A0A6J8BTN5</accession>
<keyword evidence="1" id="KW-0472">Membrane</keyword>
<keyword evidence="3" id="KW-1185">Reference proteome</keyword>
<protein>
    <submittedName>
        <fullName evidence="2">Uncharacterized protein</fullName>
    </submittedName>
</protein>
<sequence>MANSLWIRGPQFLLKDTTDHTENFTLQNPDVDKELRPEVVNFKTEIEFSQHLGTNRFSRFSLWKNLIKAIARLKHVAHSFAGKSSCKGWHICSDSASVKAIDEARKLVLREVQLDTYSDEIECLTTRKPLLKSSSIASLTPFLDKENMLPATSKSYHVFVFVLISLLNFLIYGLSRMKCSISKKEDALFVEVACEEVWFTTLKDAEDIAIDITAFADYVTEFWVEENNFKQRNPFSNEEAIN</sequence>
<dbReference type="PANTHER" id="PTHR47331:SF6">
    <property type="entry name" value="DOUBLECORTIN DOMAIN-CONTAINING PROTEIN"/>
    <property type="match status" value="1"/>
</dbReference>
<proteinExistence type="predicted"/>
<evidence type="ECO:0000313" key="2">
    <source>
        <dbReference type="EMBL" id="CAC5386916.1"/>
    </source>
</evidence>
<keyword evidence="1" id="KW-0812">Transmembrane</keyword>